<dbReference type="GO" id="GO:0003677">
    <property type="term" value="F:DNA binding"/>
    <property type="evidence" value="ECO:0007669"/>
    <property type="project" value="UniProtKB-KW"/>
</dbReference>
<evidence type="ECO:0000313" key="6">
    <source>
        <dbReference type="EMBL" id="RCW87532.1"/>
    </source>
</evidence>
<sequence length="267" mass="29489">MTGNLTDVRIERRPKLFETVVQTLRGQILGGDFQVGEKLPTEARMTGIFGVSRTVVREAVAVLAAEGLIEARHGAGVFVLDHPTRRISAITADIGNRISQAVNVLEVRMGIEIESAGLAAQRRSPSQEARIQEAFFEFERLLKNDEPTGKADFAFHREIAAATNNPFYVEILDALGDRTIPCDRNSPLYSVEVLSYEYLHGLQREHLRVLKAISAGDADAARAAMRAHLQAARDRYRQRLSGQQAGYHQGTSAVTRSDISQPKAKLK</sequence>
<feature type="region of interest" description="Disordered" evidence="4">
    <location>
        <begin position="238"/>
        <end position="267"/>
    </location>
</feature>
<gene>
    <name evidence="6" type="ORF">C7476_101298</name>
</gene>
<dbReference type="Gene3D" id="1.20.120.530">
    <property type="entry name" value="GntR ligand-binding domain-like"/>
    <property type="match status" value="1"/>
</dbReference>
<keyword evidence="3" id="KW-0804">Transcription</keyword>
<proteinExistence type="predicted"/>
<dbReference type="PANTHER" id="PTHR43537:SF5">
    <property type="entry name" value="UXU OPERON TRANSCRIPTIONAL REGULATOR"/>
    <property type="match status" value="1"/>
</dbReference>
<dbReference type="Pfam" id="PF07729">
    <property type="entry name" value="FCD"/>
    <property type="match status" value="1"/>
</dbReference>
<dbReference type="Pfam" id="PF00392">
    <property type="entry name" value="GntR"/>
    <property type="match status" value="1"/>
</dbReference>
<name>A0A368Z509_9HYPH</name>
<dbReference type="SMART" id="SM00895">
    <property type="entry name" value="FCD"/>
    <property type="match status" value="1"/>
</dbReference>
<dbReference type="PANTHER" id="PTHR43537">
    <property type="entry name" value="TRANSCRIPTIONAL REGULATOR, GNTR FAMILY"/>
    <property type="match status" value="1"/>
</dbReference>
<dbReference type="PRINTS" id="PR00035">
    <property type="entry name" value="HTHGNTR"/>
</dbReference>
<dbReference type="InterPro" id="IPR000524">
    <property type="entry name" value="Tscrpt_reg_HTH_GntR"/>
</dbReference>
<protein>
    <submittedName>
        <fullName evidence="6">GntR family transcriptional regulator</fullName>
    </submittedName>
</protein>
<feature type="compositionally biased region" description="Polar residues" evidence="4">
    <location>
        <begin position="240"/>
        <end position="260"/>
    </location>
</feature>
<evidence type="ECO:0000256" key="2">
    <source>
        <dbReference type="ARBA" id="ARBA00023125"/>
    </source>
</evidence>
<keyword evidence="2" id="KW-0238">DNA-binding</keyword>
<evidence type="ECO:0000256" key="3">
    <source>
        <dbReference type="ARBA" id="ARBA00023163"/>
    </source>
</evidence>
<dbReference type="InterPro" id="IPR008920">
    <property type="entry name" value="TF_FadR/GntR_C"/>
</dbReference>
<comment type="caution">
    <text evidence="6">The sequence shown here is derived from an EMBL/GenBank/DDBJ whole genome shotgun (WGS) entry which is preliminary data.</text>
</comment>
<dbReference type="CDD" id="cd07377">
    <property type="entry name" value="WHTH_GntR"/>
    <property type="match status" value="1"/>
</dbReference>
<dbReference type="Proteomes" id="UP000253324">
    <property type="component" value="Unassembled WGS sequence"/>
</dbReference>
<dbReference type="InterPro" id="IPR011711">
    <property type="entry name" value="GntR_C"/>
</dbReference>
<keyword evidence="7" id="KW-1185">Reference proteome</keyword>
<accession>A0A368Z509</accession>
<dbReference type="PROSITE" id="PS50949">
    <property type="entry name" value="HTH_GNTR"/>
    <property type="match status" value="1"/>
</dbReference>
<evidence type="ECO:0000256" key="4">
    <source>
        <dbReference type="SAM" id="MobiDB-lite"/>
    </source>
</evidence>
<keyword evidence="1" id="KW-0805">Transcription regulation</keyword>
<dbReference type="AlphaFoldDB" id="A0A368Z509"/>
<dbReference type="SMART" id="SM00345">
    <property type="entry name" value="HTH_GNTR"/>
    <property type="match status" value="1"/>
</dbReference>
<evidence type="ECO:0000256" key="1">
    <source>
        <dbReference type="ARBA" id="ARBA00023015"/>
    </source>
</evidence>
<organism evidence="6 7">
    <name type="scientific">Phyllobacterium bourgognense</name>
    <dbReference type="NCBI Taxonomy" id="314236"/>
    <lineage>
        <taxon>Bacteria</taxon>
        <taxon>Pseudomonadati</taxon>
        <taxon>Pseudomonadota</taxon>
        <taxon>Alphaproteobacteria</taxon>
        <taxon>Hyphomicrobiales</taxon>
        <taxon>Phyllobacteriaceae</taxon>
        <taxon>Phyllobacterium</taxon>
    </lineage>
</organism>
<dbReference type="InterPro" id="IPR036388">
    <property type="entry name" value="WH-like_DNA-bd_sf"/>
</dbReference>
<dbReference type="EMBL" id="QPJM01000001">
    <property type="protein sequence ID" value="RCW87532.1"/>
    <property type="molecule type" value="Genomic_DNA"/>
</dbReference>
<dbReference type="Gene3D" id="1.10.10.10">
    <property type="entry name" value="Winged helix-like DNA-binding domain superfamily/Winged helix DNA-binding domain"/>
    <property type="match status" value="1"/>
</dbReference>
<dbReference type="SUPFAM" id="SSF48008">
    <property type="entry name" value="GntR ligand-binding domain-like"/>
    <property type="match status" value="1"/>
</dbReference>
<dbReference type="RefSeq" id="WP_114428532.1">
    <property type="nucleotide sequence ID" value="NZ_QPJM01000001.1"/>
</dbReference>
<reference evidence="6 7" key="1">
    <citation type="submission" date="2018-07" db="EMBL/GenBank/DDBJ databases">
        <title>Genomic Encyclopedia of Type Strains, Phase III (KMG-III): the genomes of soil and plant-associated and newly described type strains.</title>
        <authorList>
            <person name="Whitman W."/>
        </authorList>
    </citation>
    <scope>NUCLEOTIDE SEQUENCE [LARGE SCALE GENOMIC DNA]</scope>
    <source>
        <strain evidence="6 7">31-25a</strain>
    </source>
</reference>
<dbReference type="GO" id="GO:0003700">
    <property type="term" value="F:DNA-binding transcription factor activity"/>
    <property type="evidence" value="ECO:0007669"/>
    <property type="project" value="InterPro"/>
</dbReference>
<dbReference type="SUPFAM" id="SSF46785">
    <property type="entry name" value="Winged helix' DNA-binding domain"/>
    <property type="match status" value="1"/>
</dbReference>
<feature type="domain" description="HTH gntR-type" evidence="5">
    <location>
        <begin position="14"/>
        <end position="82"/>
    </location>
</feature>
<evidence type="ECO:0000313" key="7">
    <source>
        <dbReference type="Proteomes" id="UP000253324"/>
    </source>
</evidence>
<dbReference type="InterPro" id="IPR036390">
    <property type="entry name" value="WH_DNA-bd_sf"/>
</dbReference>
<evidence type="ECO:0000259" key="5">
    <source>
        <dbReference type="PROSITE" id="PS50949"/>
    </source>
</evidence>
<dbReference type="OrthoDB" id="9809707at2"/>